<gene>
    <name evidence="3" type="ORF">GCM10009682_31940</name>
</gene>
<accession>A0ABN2M2Z0</accession>
<dbReference type="EMBL" id="BAAALT010000088">
    <property type="protein sequence ID" value="GAA1807726.1"/>
    <property type="molecule type" value="Genomic_DNA"/>
</dbReference>
<evidence type="ECO:0000256" key="1">
    <source>
        <dbReference type="SAM" id="MobiDB-lite"/>
    </source>
</evidence>
<evidence type="ECO:0000313" key="3">
    <source>
        <dbReference type="EMBL" id="GAA1807726.1"/>
    </source>
</evidence>
<sequence>MLAGELTTIADAVTRLAARPTWSPGDAALLADCAALHALEQRVAALKLVALGELDERGLAHDAGATSTMAWLRWRWRMSAGAASAALRLARALRRHPGTRRRLLAGELTQEQAHAIVESLDALPDDLPALLKLSSATSDGPAPGEPRSVDDLAAPGAPDVSNGPGSRDVPSGPDMTHFGPDHADLVNTHPGDADAGDADAADVVARVEALLLDHAASLDPRGLRVAGRHALAVIAPDVADEAERRALERAEARAHRARRLDLHDDAMGGTLIRGYLDREGATILRTALDPLSAPRGTADDRTACQRRADGLIDLCQRAMHRTATGNTTTSGPTKGSTAKGSGAADGAATYGSATGATAGCGAADGDSIRSPSMSGGLPAQGGLPTQLVVTTSYDVLTRALGIGHTDHGEALSPAIVRRLACDAAILPAVLSGDGQVLDVGRARRLFTGAARRALVIRDQGCAFPGCDRGPTWTEAHHMHSWLHGGGSDIGNGVLVCRVHHQLLHEPDGWRVRLGKDGLPEFIPPPWIDPGQRPLRNARRRTRAP</sequence>
<evidence type="ECO:0000313" key="4">
    <source>
        <dbReference type="Proteomes" id="UP001500218"/>
    </source>
</evidence>
<feature type="region of interest" description="Disordered" evidence="1">
    <location>
        <begin position="322"/>
        <end position="348"/>
    </location>
</feature>
<dbReference type="Pfam" id="PF02720">
    <property type="entry name" value="DUF222"/>
    <property type="match status" value="3"/>
</dbReference>
<comment type="caution">
    <text evidence="3">The sequence shown here is derived from an EMBL/GenBank/DDBJ whole genome shotgun (WGS) entry which is preliminary data.</text>
</comment>
<dbReference type="InterPro" id="IPR003615">
    <property type="entry name" value="HNH_nuc"/>
</dbReference>
<protein>
    <recommendedName>
        <fullName evidence="2">HNH nuclease domain-containing protein</fullName>
    </recommendedName>
</protein>
<feature type="region of interest" description="Disordered" evidence="1">
    <location>
        <begin position="134"/>
        <end position="196"/>
    </location>
</feature>
<name>A0ABN2M2Z0_9ACTN</name>
<feature type="domain" description="HNH nuclease" evidence="2">
    <location>
        <begin position="449"/>
        <end position="501"/>
    </location>
</feature>
<dbReference type="SMART" id="SM00507">
    <property type="entry name" value="HNHc"/>
    <property type="match status" value="1"/>
</dbReference>
<proteinExistence type="predicted"/>
<dbReference type="Proteomes" id="UP001500218">
    <property type="component" value="Unassembled WGS sequence"/>
</dbReference>
<feature type="region of interest" description="Disordered" evidence="1">
    <location>
        <begin position="524"/>
        <end position="544"/>
    </location>
</feature>
<dbReference type="RefSeq" id="WP_344131861.1">
    <property type="nucleotide sequence ID" value="NZ_BAAALT010000088.1"/>
</dbReference>
<keyword evidence="4" id="KW-1185">Reference proteome</keyword>
<dbReference type="InterPro" id="IPR003870">
    <property type="entry name" value="DUF222"/>
</dbReference>
<evidence type="ECO:0000259" key="2">
    <source>
        <dbReference type="SMART" id="SM00507"/>
    </source>
</evidence>
<feature type="compositionally biased region" description="Basic residues" evidence="1">
    <location>
        <begin position="535"/>
        <end position="544"/>
    </location>
</feature>
<organism evidence="3 4">
    <name type="scientific">Luedemannella flava</name>
    <dbReference type="NCBI Taxonomy" id="349316"/>
    <lineage>
        <taxon>Bacteria</taxon>
        <taxon>Bacillati</taxon>
        <taxon>Actinomycetota</taxon>
        <taxon>Actinomycetes</taxon>
        <taxon>Micromonosporales</taxon>
        <taxon>Micromonosporaceae</taxon>
        <taxon>Luedemannella</taxon>
    </lineage>
</organism>
<dbReference type="CDD" id="cd00085">
    <property type="entry name" value="HNHc"/>
    <property type="match status" value="1"/>
</dbReference>
<reference evidence="3 4" key="1">
    <citation type="journal article" date="2019" name="Int. J. Syst. Evol. Microbiol.">
        <title>The Global Catalogue of Microorganisms (GCM) 10K type strain sequencing project: providing services to taxonomists for standard genome sequencing and annotation.</title>
        <authorList>
            <consortium name="The Broad Institute Genomics Platform"/>
            <consortium name="The Broad Institute Genome Sequencing Center for Infectious Disease"/>
            <person name="Wu L."/>
            <person name="Ma J."/>
        </authorList>
    </citation>
    <scope>NUCLEOTIDE SEQUENCE [LARGE SCALE GENOMIC DNA]</scope>
    <source>
        <strain evidence="3 4">JCM 13250</strain>
    </source>
</reference>